<evidence type="ECO:0000256" key="5">
    <source>
        <dbReference type="SAM" id="MobiDB-lite"/>
    </source>
</evidence>
<dbReference type="RefSeq" id="WP_075800284.1">
    <property type="nucleotide sequence ID" value="NZ_CP015584.1"/>
</dbReference>
<name>A0A1L7ALB7_9PROT</name>
<feature type="transmembrane region" description="Helical" evidence="6">
    <location>
        <begin position="276"/>
        <end position="299"/>
    </location>
</feature>
<keyword evidence="3 6" id="KW-1133">Transmembrane helix</keyword>
<dbReference type="Gene3D" id="1.20.1250.20">
    <property type="entry name" value="MFS general substrate transporter like domains"/>
    <property type="match status" value="2"/>
</dbReference>
<evidence type="ECO:0000313" key="8">
    <source>
        <dbReference type="EMBL" id="APT59572.1"/>
    </source>
</evidence>
<dbReference type="STRING" id="257708.RGI145_19710"/>
<feature type="transmembrane region" description="Helical" evidence="6">
    <location>
        <begin position="311"/>
        <end position="328"/>
    </location>
</feature>
<feature type="domain" description="Major facilitator superfamily (MFS) profile" evidence="7">
    <location>
        <begin position="243"/>
        <end position="446"/>
    </location>
</feature>
<dbReference type="InterPro" id="IPR011701">
    <property type="entry name" value="MFS"/>
</dbReference>
<sequence>MAPAADPPPPSGTPPRIRYGLDGLNFFLADVRDGLGPYLAIYLLAVRGPEHGWNEATIGLVITIAGVAGLLAQTPAGALIDRSRHKRAIVIAAALAVTLSCLALPFITSFHAVAATQSLAGIAGAIFPPALAAITLGVVGPKAFSRRIGRNEAFNHAGNAVSAALAAASAVYFGPVVVFWIMAGLAVLSIGAMLLIPARAIDDDLARGLEQGPEHGPEHGGTAGRPDGEEPSGWRVLLACRPLLVFAALMACFHLANAAMLPSVGQLLTRVVGQDYATSLIAGCIVAAQCVMVPVAMLAGAKADAWGRKPLFLVAFGVLALRGLLYTFSDSPYWLLGVQLLDGVGAGIFGALFPVVVADLTRGTGRFNVSQGAIATAQGLGAAASASLAGGIIVGFGYAAAFLSLGAIAAAGFLGYLFLMPETRGNAARSDPLEPRDGRGAPLPVA</sequence>
<feature type="region of interest" description="Disordered" evidence="5">
    <location>
        <begin position="208"/>
        <end position="229"/>
    </location>
</feature>
<evidence type="ECO:0000256" key="1">
    <source>
        <dbReference type="ARBA" id="ARBA00004141"/>
    </source>
</evidence>
<evidence type="ECO:0000256" key="2">
    <source>
        <dbReference type="ARBA" id="ARBA00022692"/>
    </source>
</evidence>
<accession>A0A1L7ALB7</accession>
<dbReference type="PROSITE" id="PS50850">
    <property type="entry name" value="MFS"/>
    <property type="match status" value="1"/>
</dbReference>
<dbReference type="InterPro" id="IPR036259">
    <property type="entry name" value="MFS_trans_sf"/>
</dbReference>
<evidence type="ECO:0000259" key="7">
    <source>
        <dbReference type="PROSITE" id="PS50850"/>
    </source>
</evidence>
<organism evidence="8 9">
    <name type="scientific">Roseomonas gilardii</name>
    <dbReference type="NCBI Taxonomy" id="257708"/>
    <lineage>
        <taxon>Bacteria</taxon>
        <taxon>Pseudomonadati</taxon>
        <taxon>Pseudomonadota</taxon>
        <taxon>Alphaproteobacteria</taxon>
        <taxon>Acetobacterales</taxon>
        <taxon>Roseomonadaceae</taxon>
        <taxon>Roseomonas</taxon>
    </lineage>
</organism>
<dbReference type="EMBL" id="CP015584">
    <property type="protein sequence ID" value="APT59572.1"/>
    <property type="molecule type" value="Genomic_DNA"/>
</dbReference>
<feature type="transmembrane region" description="Helical" evidence="6">
    <location>
        <begin position="153"/>
        <end position="173"/>
    </location>
</feature>
<dbReference type="KEGG" id="rgi:RGI145_19710"/>
<dbReference type="Proteomes" id="UP000185494">
    <property type="component" value="Chromosome 2"/>
</dbReference>
<feature type="transmembrane region" description="Helical" evidence="6">
    <location>
        <begin position="179"/>
        <end position="198"/>
    </location>
</feature>
<keyword evidence="2 6" id="KW-0812">Transmembrane</keyword>
<feature type="transmembrane region" description="Helical" evidence="6">
    <location>
        <begin position="334"/>
        <end position="360"/>
    </location>
</feature>
<feature type="transmembrane region" description="Helical" evidence="6">
    <location>
        <begin position="56"/>
        <end position="76"/>
    </location>
</feature>
<feature type="transmembrane region" description="Helical" evidence="6">
    <location>
        <begin position="399"/>
        <end position="419"/>
    </location>
</feature>
<dbReference type="eggNOG" id="COG2814">
    <property type="taxonomic scope" value="Bacteria"/>
</dbReference>
<proteinExistence type="predicted"/>
<gene>
    <name evidence="8" type="ORF">RGI145_19710</name>
</gene>
<dbReference type="PANTHER" id="PTHR23539:SF1">
    <property type="entry name" value="MAJOR FACILITATOR SUPERFAMILY (MFS) PROFILE DOMAIN-CONTAINING PROTEIN"/>
    <property type="match status" value="1"/>
</dbReference>
<feature type="transmembrane region" description="Helical" evidence="6">
    <location>
        <begin position="372"/>
        <end position="393"/>
    </location>
</feature>
<evidence type="ECO:0000256" key="4">
    <source>
        <dbReference type="ARBA" id="ARBA00023136"/>
    </source>
</evidence>
<dbReference type="InterPro" id="IPR005829">
    <property type="entry name" value="Sugar_transporter_CS"/>
</dbReference>
<evidence type="ECO:0000256" key="3">
    <source>
        <dbReference type="ARBA" id="ARBA00022989"/>
    </source>
</evidence>
<dbReference type="PANTHER" id="PTHR23539">
    <property type="entry name" value="MFS TRANSPORTER"/>
    <property type="match status" value="1"/>
</dbReference>
<dbReference type="InterPro" id="IPR020846">
    <property type="entry name" value="MFS_dom"/>
</dbReference>
<reference evidence="8 9" key="1">
    <citation type="submission" date="2016-05" db="EMBL/GenBank/DDBJ databases">
        <title>Complete Genome and Methylome Analysis of Psychrotrophic Bacterial Isolates from Antarctic Lake Untersee.</title>
        <authorList>
            <person name="Fomenkov A."/>
            <person name="Akimov V.N."/>
            <person name="Vasilyeva L.V."/>
            <person name="Andersen D."/>
            <person name="Vincze T."/>
            <person name="Roberts R.J."/>
        </authorList>
    </citation>
    <scope>NUCLEOTIDE SEQUENCE [LARGE SCALE GENOMIC DNA]</scope>
    <source>
        <strain evidence="8 9">U14-5</strain>
    </source>
</reference>
<evidence type="ECO:0000256" key="6">
    <source>
        <dbReference type="SAM" id="Phobius"/>
    </source>
</evidence>
<dbReference type="PROSITE" id="PS00216">
    <property type="entry name" value="SUGAR_TRANSPORT_1"/>
    <property type="match status" value="1"/>
</dbReference>
<dbReference type="AlphaFoldDB" id="A0A1L7ALB7"/>
<keyword evidence="4 6" id="KW-0472">Membrane</keyword>
<protein>
    <submittedName>
        <fullName evidence="8">MFS transporter</fullName>
    </submittedName>
</protein>
<feature type="transmembrane region" description="Helical" evidence="6">
    <location>
        <begin position="88"/>
        <end position="107"/>
    </location>
</feature>
<feature type="compositionally biased region" description="Basic and acidic residues" evidence="5">
    <location>
        <begin position="208"/>
        <end position="218"/>
    </location>
</feature>
<feature type="transmembrane region" description="Helical" evidence="6">
    <location>
        <begin position="119"/>
        <end position="141"/>
    </location>
</feature>
<dbReference type="GO" id="GO:0022857">
    <property type="term" value="F:transmembrane transporter activity"/>
    <property type="evidence" value="ECO:0007669"/>
    <property type="project" value="InterPro"/>
</dbReference>
<evidence type="ECO:0000313" key="9">
    <source>
        <dbReference type="Proteomes" id="UP000185494"/>
    </source>
</evidence>
<feature type="region of interest" description="Disordered" evidence="5">
    <location>
        <begin position="427"/>
        <end position="446"/>
    </location>
</feature>
<dbReference type="GO" id="GO:0016020">
    <property type="term" value="C:membrane"/>
    <property type="evidence" value="ECO:0007669"/>
    <property type="project" value="UniProtKB-SubCell"/>
</dbReference>
<dbReference type="SUPFAM" id="SSF103473">
    <property type="entry name" value="MFS general substrate transporter"/>
    <property type="match status" value="1"/>
</dbReference>
<comment type="subcellular location">
    <subcellularLocation>
        <location evidence="1">Membrane</location>
        <topology evidence="1">Multi-pass membrane protein</topology>
    </subcellularLocation>
</comment>
<feature type="transmembrane region" description="Helical" evidence="6">
    <location>
        <begin position="243"/>
        <end position="264"/>
    </location>
</feature>
<dbReference type="Pfam" id="PF07690">
    <property type="entry name" value="MFS_1"/>
    <property type="match status" value="1"/>
</dbReference>